<accession>A0A6A6EQJ6</accession>
<feature type="transmembrane region" description="Helical" evidence="2">
    <location>
        <begin position="162"/>
        <end position="181"/>
    </location>
</feature>
<gene>
    <name evidence="3" type="ORF">K469DRAFT_725800</name>
</gene>
<feature type="region of interest" description="Disordered" evidence="1">
    <location>
        <begin position="308"/>
        <end position="330"/>
    </location>
</feature>
<dbReference type="OrthoDB" id="1937642at2759"/>
<proteinExistence type="predicted"/>
<feature type="transmembrane region" description="Helical" evidence="2">
    <location>
        <begin position="276"/>
        <end position="293"/>
    </location>
</feature>
<feature type="transmembrane region" description="Helical" evidence="2">
    <location>
        <begin position="51"/>
        <end position="75"/>
    </location>
</feature>
<keyword evidence="4" id="KW-1185">Reference proteome</keyword>
<dbReference type="AlphaFoldDB" id="A0A6A6EQJ6"/>
<protein>
    <submittedName>
        <fullName evidence="3">Uncharacterized protein</fullName>
    </submittedName>
</protein>
<sequence length="358" mass="40905">MFRHFAVLIWEPTYGEYRPSPNYSSTPKLLDRRKDECSTLFEKQMQNPSEIISVILILSGRHVTFVSFSFGWVAYSFSALMNVFGDGTFMPRPDYPASVITVDLRIEKVNDSWAIGRLIRELELQIENDMKTWINPPEKPGKKPKKSGECHSRWEAPQHDKLYRLFFIIPLIQLLVAAIPIITQRDWSILIMTAIGVILAIMTGSNSENSYIITRGNGHRYVFVVFADNSGSGLFLDDLAGVVTHANTRIRLASVVFATLWIIFLIVAGGLKNHTWFLLAVGGPGVVQNIFAVEDKYPRPGLAIRPEFFPDQRAPNREPESWANRKSSQHMSLLSRKFRMNVRGQPRSDWRRRNHSVD</sequence>
<feature type="compositionally biased region" description="Basic and acidic residues" evidence="1">
    <location>
        <begin position="308"/>
        <end position="320"/>
    </location>
</feature>
<organism evidence="3 4">
    <name type="scientific">Zopfia rhizophila CBS 207.26</name>
    <dbReference type="NCBI Taxonomy" id="1314779"/>
    <lineage>
        <taxon>Eukaryota</taxon>
        <taxon>Fungi</taxon>
        <taxon>Dikarya</taxon>
        <taxon>Ascomycota</taxon>
        <taxon>Pezizomycotina</taxon>
        <taxon>Dothideomycetes</taxon>
        <taxon>Dothideomycetes incertae sedis</taxon>
        <taxon>Zopfiaceae</taxon>
        <taxon>Zopfia</taxon>
    </lineage>
</organism>
<reference evidence="3" key="1">
    <citation type="journal article" date="2020" name="Stud. Mycol.">
        <title>101 Dothideomycetes genomes: a test case for predicting lifestyles and emergence of pathogens.</title>
        <authorList>
            <person name="Haridas S."/>
            <person name="Albert R."/>
            <person name="Binder M."/>
            <person name="Bloem J."/>
            <person name="Labutti K."/>
            <person name="Salamov A."/>
            <person name="Andreopoulos B."/>
            <person name="Baker S."/>
            <person name="Barry K."/>
            <person name="Bills G."/>
            <person name="Bluhm B."/>
            <person name="Cannon C."/>
            <person name="Castanera R."/>
            <person name="Culley D."/>
            <person name="Daum C."/>
            <person name="Ezra D."/>
            <person name="Gonzalez J."/>
            <person name="Henrissat B."/>
            <person name="Kuo A."/>
            <person name="Liang C."/>
            <person name="Lipzen A."/>
            <person name="Lutzoni F."/>
            <person name="Magnuson J."/>
            <person name="Mondo S."/>
            <person name="Nolan M."/>
            <person name="Ohm R."/>
            <person name="Pangilinan J."/>
            <person name="Park H.-J."/>
            <person name="Ramirez L."/>
            <person name="Alfaro M."/>
            <person name="Sun H."/>
            <person name="Tritt A."/>
            <person name="Yoshinaga Y."/>
            <person name="Zwiers L.-H."/>
            <person name="Turgeon B."/>
            <person name="Goodwin S."/>
            <person name="Spatafora J."/>
            <person name="Crous P."/>
            <person name="Grigoriev I."/>
        </authorList>
    </citation>
    <scope>NUCLEOTIDE SEQUENCE</scope>
    <source>
        <strain evidence="3">CBS 207.26</strain>
    </source>
</reference>
<dbReference type="EMBL" id="ML994611">
    <property type="protein sequence ID" value="KAF2194457.1"/>
    <property type="molecule type" value="Genomic_DNA"/>
</dbReference>
<evidence type="ECO:0000313" key="3">
    <source>
        <dbReference type="EMBL" id="KAF2194457.1"/>
    </source>
</evidence>
<evidence type="ECO:0000313" key="4">
    <source>
        <dbReference type="Proteomes" id="UP000800200"/>
    </source>
</evidence>
<keyword evidence="2" id="KW-1133">Transmembrane helix</keyword>
<evidence type="ECO:0000256" key="1">
    <source>
        <dbReference type="SAM" id="MobiDB-lite"/>
    </source>
</evidence>
<dbReference type="Proteomes" id="UP000800200">
    <property type="component" value="Unassembled WGS sequence"/>
</dbReference>
<name>A0A6A6EQJ6_9PEZI</name>
<keyword evidence="2" id="KW-0812">Transmembrane</keyword>
<evidence type="ECO:0000256" key="2">
    <source>
        <dbReference type="SAM" id="Phobius"/>
    </source>
</evidence>
<feature type="transmembrane region" description="Helical" evidence="2">
    <location>
        <begin position="187"/>
        <end position="205"/>
    </location>
</feature>
<keyword evidence="2" id="KW-0472">Membrane</keyword>
<feature type="transmembrane region" description="Helical" evidence="2">
    <location>
        <begin position="252"/>
        <end position="270"/>
    </location>
</feature>